<dbReference type="OrthoDB" id="7334795at2"/>
<protein>
    <submittedName>
        <fullName evidence="2">Methyltransferase family protein</fullName>
    </submittedName>
</protein>
<dbReference type="InterPro" id="IPR041698">
    <property type="entry name" value="Methyltransf_25"/>
</dbReference>
<dbReference type="InterPro" id="IPR029063">
    <property type="entry name" value="SAM-dependent_MTases_sf"/>
</dbReference>
<dbReference type="GO" id="GO:0008168">
    <property type="term" value="F:methyltransferase activity"/>
    <property type="evidence" value="ECO:0007669"/>
    <property type="project" value="UniProtKB-KW"/>
</dbReference>
<keyword evidence="2" id="KW-0489">Methyltransferase</keyword>
<evidence type="ECO:0000313" key="2">
    <source>
        <dbReference type="EMBL" id="REF84749.1"/>
    </source>
</evidence>
<dbReference type="Gene3D" id="3.40.50.150">
    <property type="entry name" value="Vaccinia Virus protein VP39"/>
    <property type="match status" value="1"/>
</dbReference>
<accession>A0A3D9Z0P2</accession>
<comment type="caution">
    <text evidence="2">The sequence shown here is derived from an EMBL/GenBank/DDBJ whole genome shotgun (WGS) entry which is preliminary data.</text>
</comment>
<keyword evidence="2" id="KW-0808">Transferase</keyword>
<feature type="domain" description="Methyltransferase" evidence="1">
    <location>
        <begin position="42"/>
        <end position="134"/>
    </location>
</feature>
<dbReference type="Pfam" id="PF13649">
    <property type="entry name" value="Methyltransf_25"/>
    <property type="match status" value="1"/>
</dbReference>
<organism evidence="2 3">
    <name type="scientific">Methylovirgula ligni</name>
    <dbReference type="NCBI Taxonomy" id="569860"/>
    <lineage>
        <taxon>Bacteria</taxon>
        <taxon>Pseudomonadati</taxon>
        <taxon>Pseudomonadota</taxon>
        <taxon>Alphaproteobacteria</taxon>
        <taxon>Hyphomicrobiales</taxon>
        <taxon>Beijerinckiaceae</taxon>
        <taxon>Methylovirgula</taxon>
    </lineage>
</organism>
<keyword evidence="3" id="KW-1185">Reference proteome</keyword>
<name>A0A3D9Z0P2_9HYPH</name>
<dbReference type="GO" id="GO:0032259">
    <property type="term" value="P:methylation"/>
    <property type="evidence" value="ECO:0007669"/>
    <property type="project" value="UniProtKB-KW"/>
</dbReference>
<evidence type="ECO:0000259" key="1">
    <source>
        <dbReference type="Pfam" id="PF13649"/>
    </source>
</evidence>
<gene>
    <name evidence="2" type="ORF">DES32_2863</name>
</gene>
<reference evidence="2 3" key="1">
    <citation type="submission" date="2018-08" db="EMBL/GenBank/DDBJ databases">
        <title>Genomic Encyclopedia of Type Strains, Phase IV (KMG-IV): sequencing the most valuable type-strain genomes for metagenomic binning, comparative biology and taxonomic classification.</title>
        <authorList>
            <person name="Goeker M."/>
        </authorList>
    </citation>
    <scope>NUCLEOTIDE SEQUENCE [LARGE SCALE GENOMIC DNA]</scope>
    <source>
        <strain evidence="2 3">BW863</strain>
    </source>
</reference>
<dbReference type="Proteomes" id="UP000256900">
    <property type="component" value="Unassembled WGS sequence"/>
</dbReference>
<dbReference type="RefSeq" id="WP_115837357.1">
    <property type="nucleotide sequence ID" value="NZ_CP025086.1"/>
</dbReference>
<dbReference type="AlphaFoldDB" id="A0A3D9Z0P2"/>
<dbReference type="EMBL" id="QUMO01000004">
    <property type="protein sequence ID" value="REF84749.1"/>
    <property type="molecule type" value="Genomic_DNA"/>
</dbReference>
<dbReference type="SUPFAM" id="SSF53335">
    <property type="entry name" value="S-adenosyl-L-methionine-dependent methyltransferases"/>
    <property type="match status" value="1"/>
</dbReference>
<evidence type="ECO:0000313" key="3">
    <source>
        <dbReference type="Proteomes" id="UP000256900"/>
    </source>
</evidence>
<proteinExistence type="predicted"/>
<dbReference type="CDD" id="cd02440">
    <property type="entry name" value="AdoMet_MTases"/>
    <property type="match status" value="1"/>
</dbReference>
<sequence>MSWRDLFGGGRAGRVSGRYPAAYYDDVAKAIAAQIPAPEAAVLDYGCGEAPAATLIAEHCARLYLYDPAPKIQAALRQRHASNPRIKILTEAQVQALPEASLDMVLFNALFQHLTPAQCTVAVDFAAAKLRLGGRLVVADVIPPHADPLSESWALVEYAYRGGFLLAALRGAVSRGRPRRPRVGFTTFAIPDMQRLLATHGFETRRADRNIGHNQIHMTFLAKRV</sequence>